<dbReference type="PANTHER" id="PTHR23334">
    <property type="entry name" value="CCAAT/ENHANCER BINDING PROTEIN"/>
    <property type="match status" value="1"/>
</dbReference>
<dbReference type="Pfam" id="PF07716">
    <property type="entry name" value="bZIP_2"/>
    <property type="match status" value="1"/>
</dbReference>
<dbReference type="GO" id="GO:0000978">
    <property type="term" value="F:RNA polymerase II cis-regulatory region sequence-specific DNA binding"/>
    <property type="evidence" value="ECO:0007669"/>
    <property type="project" value="TreeGrafter"/>
</dbReference>
<gene>
    <name evidence="4" type="ORF">NPX13_g10462</name>
</gene>
<dbReference type="GO" id="GO:0000981">
    <property type="term" value="F:DNA-binding transcription factor activity, RNA polymerase II-specific"/>
    <property type="evidence" value="ECO:0007669"/>
    <property type="project" value="TreeGrafter"/>
</dbReference>
<dbReference type="PANTHER" id="PTHR23334:SF20">
    <property type="entry name" value="BASIC LEUCINE ZIPPER 24"/>
    <property type="match status" value="1"/>
</dbReference>
<proteinExistence type="predicted"/>
<dbReference type="OrthoDB" id="2257100at2759"/>
<dbReference type="AlphaFoldDB" id="A0A9W8TGK7"/>
<feature type="coiled-coil region" evidence="1">
    <location>
        <begin position="59"/>
        <end position="100"/>
    </location>
</feature>
<feature type="region of interest" description="Disordered" evidence="2">
    <location>
        <begin position="1"/>
        <end position="56"/>
    </location>
</feature>
<accession>A0A9W8TGK7</accession>
<dbReference type="Gene3D" id="1.20.5.170">
    <property type="match status" value="1"/>
</dbReference>
<dbReference type="EMBL" id="JANPWZ010002961">
    <property type="protein sequence ID" value="KAJ3554991.1"/>
    <property type="molecule type" value="Genomic_DNA"/>
</dbReference>
<reference evidence="4" key="1">
    <citation type="submission" date="2022-07" db="EMBL/GenBank/DDBJ databases">
        <title>Genome Sequence of Xylaria arbuscula.</title>
        <authorList>
            <person name="Buettner E."/>
        </authorList>
    </citation>
    <scope>NUCLEOTIDE SEQUENCE</scope>
    <source>
        <strain evidence="4">VT107</strain>
    </source>
</reference>
<evidence type="ECO:0000313" key="4">
    <source>
        <dbReference type="EMBL" id="KAJ3554991.1"/>
    </source>
</evidence>
<keyword evidence="1" id="KW-0175">Coiled coil</keyword>
<evidence type="ECO:0000256" key="2">
    <source>
        <dbReference type="SAM" id="MobiDB-lite"/>
    </source>
</evidence>
<name>A0A9W8TGK7_9PEZI</name>
<dbReference type="InterPro" id="IPR031106">
    <property type="entry name" value="C/EBP"/>
</dbReference>
<feature type="domain" description="BZIP" evidence="3">
    <location>
        <begin position="41"/>
        <end position="104"/>
    </location>
</feature>
<evidence type="ECO:0000259" key="3">
    <source>
        <dbReference type="PROSITE" id="PS50217"/>
    </source>
</evidence>
<comment type="caution">
    <text evidence="4">The sequence shown here is derived from an EMBL/GenBank/DDBJ whole genome shotgun (WGS) entry which is preliminary data.</text>
</comment>
<dbReference type="PROSITE" id="PS50217">
    <property type="entry name" value="BZIP"/>
    <property type="match status" value="1"/>
</dbReference>
<organism evidence="4 5">
    <name type="scientific">Xylaria arbuscula</name>
    <dbReference type="NCBI Taxonomy" id="114810"/>
    <lineage>
        <taxon>Eukaryota</taxon>
        <taxon>Fungi</taxon>
        <taxon>Dikarya</taxon>
        <taxon>Ascomycota</taxon>
        <taxon>Pezizomycotina</taxon>
        <taxon>Sordariomycetes</taxon>
        <taxon>Xylariomycetidae</taxon>
        <taxon>Xylariales</taxon>
        <taxon>Xylariaceae</taxon>
        <taxon>Xylaria</taxon>
    </lineage>
</organism>
<dbReference type="SUPFAM" id="SSF57959">
    <property type="entry name" value="Leucine zipper domain"/>
    <property type="match status" value="1"/>
</dbReference>
<dbReference type="VEuPathDB" id="FungiDB:F4678DRAFT_478095"/>
<keyword evidence="5" id="KW-1185">Reference proteome</keyword>
<evidence type="ECO:0000256" key="1">
    <source>
        <dbReference type="SAM" id="Coils"/>
    </source>
</evidence>
<dbReference type="CDD" id="cd12193">
    <property type="entry name" value="bZIP_GCN4"/>
    <property type="match status" value="1"/>
</dbReference>
<dbReference type="InterPro" id="IPR046347">
    <property type="entry name" value="bZIP_sf"/>
</dbReference>
<dbReference type="Proteomes" id="UP001148614">
    <property type="component" value="Unassembled WGS sequence"/>
</dbReference>
<protein>
    <recommendedName>
        <fullName evidence="3">BZIP domain-containing protein</fullName>
    </recommendedName>
</protein>
<evidence type="ECO:0000313" key="5">
    <source>
        <dbReference type="Proteomes" id="UP001148614"/>
    </source>
</evidence>
<dbReference type="PROSITE" id="PS00036">
    <property type="entry name" value="BZIP_BASIC"/>
    <property type="match status" value="1"/>
</dbReference>
<dbReference type="SMART" id="SM00338">
    <property type="entry name" value="BRLZ"/>
    <property type="match status" value="1"/>
</dbReference>
<dbReference type="InterPro" id="IPR004827">
    <property type="entry name" value="bZIP"/>
</dbReference>
<dbReference type="GO" id="GO:0006351">
    <property type="term" value="P:DNA-templated transcription"/>
    <property type="evidence" value="ECO:0007669"/>
    <property type="project" value="InterPro"/>
</dbReference>
<sequence length="112" mass="12844">MPSATTIPTPQLDHYSMSPPTPNYDQAQQPTSRKRRSPPVDDEVALKRQRNNVAARKYRQKRIDRINELEAELDEVKQERDDLKLRLARQEAEAAALRSMLQMKSGESRGGD</sequence>